<dbReference type="Proteomes" id="UP001500889">
    <property type="component" value="Chromosome E"/>
</dbReference>
<reference evidence="1 2" key="1">
    <citation type="submission" date="2024-02" db="EMBL/GenBank/DDBJ databases">
        <title>A chromosome-level genome assembly of Drosophila madeirensis, a fruit fly species endemic to Madeira island.</title>
        <authorList>
            <person name="Tomihara K."/>
            <person name="Llopart A."/>
            <person name="Yamamoto D."/>
        </authorList>
    </citation>
    <scope>NUCLEOTIDE SEQUENCE [LARGE SCALE GENOMIC DNA]</scope>
    <source>
        <strain evidence="1 2">RF1</strain>
    </source>
</reference>
<dbReference type="EMBL" id="AP029267">
    <property type="protein sequence ID" value="BFG05312.1"/>
    <property type="molecule type" value="Genomic_DNA"/>
</dbReference>
<evidence type="ECO:0000313" key="1">
    <source>
        <dbReference type="EMBL" id="BFG05312.1"/>
    </source>
</evidence>
<sequence length="116" mass="12236">MTASRSLLEGWRNKIPFRQHRRQTIDNSRQQQPLMEERDAASCVAAAPSPAADAVPVAGGEADVASRMPTLMTTIAEDAAEQPAGETCPAPSATGIVIVRMEGAAGSHHQMADEAL</sequence>
<protein>
    <submittedName>
        <fullName evidence="1">Calcitonin gene-related peptide type 1 receptor</fullName>
    </submittedName>
</protein>
<accession>A0AAU9G9Z8</accession>
<dbReference type="AlphaFoldDB" id="A0AAU9G9Z8"/>
<proteinExistence type="predicted"/>
<keyword evidence="1" id="KW-0675">Receptor</keyword>
<name>A0AAU9G9Z8_DROMD</name>
<organism evidence="1 2">
    <name type="scientific">Drosophila madeirensis</name>
    <name type="common">Fruit fly</name>
    <dbReference type="NCBI Taxonomy" id="30013"/>
    <lineage>
        <taxon>Eukaryota</taxon>
        <taxon>Metazoa</taxon>
        <taxon>Ecdysozoa</taxon>
        <taxon>Arthropoda</taxon>
        <taxon>Hexapoda</taxon>
        <taxon>Insecta</taxon>
        <taxon>Pterygota</taxon>
        <taxon>Neoptera</taxon>
        <taxon>Endopterygota</taxon>
        <taxon>Diptera</taxon>
        <taxon>Brachycera</taxon>
        <taxon>Muscomorpha</taxon>
        <taxon>Ephydroidea</taxon>
        <taxon>Drosophilidae</taxon>
        <taxon>Drosophila</taxon>
        <taxon>Sophophora</taxon>
    </lineage>
</organism>
<gene>
    <name evidence="1" type="ORF">DMAD_04070</name>
</gene>
<evidence type="ECO:0000313" key="2">
    <source>
        <dbReference type="Proteomes" id="UP001500889"/>
    </source>
</evidence>
<keyword evidence="2" id="KW-1185">Reference proteome</keyword>